<accession>A0A3N0Z7U8</accession>
<protein>
    <submittedName>
        <fullName evidence="1">Uncharacterized protein</fullName>
    </submittedName>
</protein>
<proteinExistence type="predicted"/>
<organism evidence="1 2">
    <name type="scientific">Anabarilius grahami</name>
    <name type="common">Kanglang fish</name>
    <name type="synonym">Barilius grahami</name>
    <dbReference type="NCBI Taxonomy" id="495550"/>
    <lineage>
        <taxon>Eukaryota</taxon>
        <taxon>Metazoa</taxon>
        <taxon>Chordata</taxon>
        <taxon>Craniata</taxon>
        <taxon>Vertebrata</taxon>
        <taxon>Euteleostomi</taxon>
        <taxon>Actinopterygii</taxon>
        <taxon>Neopterygii</taxon>
        <taxon>Teleostei</taxon>
        <taxon>Ostariophysi</taxon>
        <taxon>Cypriniformes</taxon>
        <taxon>Xenocyprididae</taxon>
        <taxon>Xenocypridinae</taxon>
        <taxon>Xenocypridinae incertae sedis</taxon>
        <taxon>Anabarilius</taxon>
    </lineage>
</organism>
<dbReference type="AlphaFoldDB" id="A0A3N0Z7U8"/>
<keyword evidence="2" id="KW-1185">Reference proteome</keyword>
<evidence type="ECO:0000313" key="2">
    <source>
        <dbReference type="Proteomes" id="UP000281406"/>
    </source>
</evidence>
<gene>
    <name evidence="1" type="ORF">DPX16_10836</name>
</gene>
<name>A0A3N0Z7U8_ANAGA</name>
<dbReference type="Proteomes" id="UP000281406">
    <property type="component" value="Unassembled WGS sequence"/>
</dbReference>
<evidence type="ECO:0000313" key="1">
    <source>
        <dbReference type="EMBL" id="ROL54413.1"/>
    </source>
</evidence>
<comment type="caution">
    <text evidence="1">The sequence shown here is derived from an EMBL/GenBank/DDBJ whole genome shotgun (WGS) entry which is preliminary data.</text>
</comment>
<dbReference type="EMBL" id="RJVU01007007">
    <property type="protein sequence ID" value="ROL54413.1"/>
    <property type="molecule type" value="Genomic_DNA"/>
</dbReference>
<reference evidence="1 2" key="1">
    <citation type="submission" date="2018-10" db="EMBL/GenBank/DDBJ databases">
        <title>Genome assembly for a Yunnan-Guizhou Plateau 3E fish, Anabarilius grahami (Regan), and its evolutionary and genetic applications.</title>
        <authorList>
            <person name="Jiang W."/>
        </authorList>
    </citation>
    <scope>NUCLEOTIDE SEQUENCE [LARGE SCALE GENOMIC DNA]</scope>
    <source>
        <strain evidence="1">AG-KIZ</strain>
        <tissue evidence="1">Muscle</tissue>
    </source>
</reference>
<sequence length="126" mass="13626">MRPRVRVGYNADPNSAGVFIAPAHADLYSSQCSSAVSMHSQLPFMCWSSSITLKAMPAFLAEVKCLKHKCRHIPGTSVLRDLFLLPAAGGSGGEWQLCKACGRQCSSSLCVEYYSPSEVLLCGRLL</sequence>